<evidence type="ECO:0000256" key="1">
    <source>
        <dbReference type="SAM" id="MobiDB-lite"/>
    </source>
</evidence>
<gene>
    <name evidence="2" type="ORF">CDAR_35721</name>
</gene>
<keyword evidence="3" id="KW-1185">Reference proteome</keyword>
<proteinExistence type="predicted"/>
<comment type="caution">
    <text evidence="2">The sequence shown here is derived from an EMBL/GenBank/DDBJ whole genome shotgun (WGS) entry which is preliminary data.</text>
</comment>
<accession>A0AAV4VBS9</accession>
<evidence type="ECO:0000313" key="2">
    <source>
        <dbReference type="EMBL" id="GIY67697.1"/>
    </source>
</evidence>
<reference evidence="2 3" key="1">
    <citation type="submission" date="2021-06" db="EMBL/GenBank/DDBJ databases">
        <title>Caerostris darwini draft genome.</title>
        <authorList>
            <person name="Kono N."/>
            <person name="Arakawa K."/>
        </authorList>
    </citation>
    <scope>NUCLEOTIDE SEQUENCE [LARGE SCALE GENOMIC DNA]</scope>
</reference>
<protein>
    <submittedName>
        <fullName evidence="2">Uncharacterized protein</fullName>
    </submittedName>
</protein>
<sequence>MVEVCPLRESMSFQRCPAADWGESDYSVLPGGVGQVQRGRCSRNGNSADKKKTRPLPDAEDTDEAAGASVNGGGECAPSLVAGDQGRLSHKRRGPYTGGKEGQARPQQTTRRQRLMRLRGLFYIGLHHAHPADFFLR</sequence>
<organism evidence="2 3">
    <name type="scientific">Caerostris darwini</name>
    <dbReference type="NCBI Taxonomy" id="1538125"/>
    <lineage>
        <taxon>Eukaryota</taxon>
        <taxon>Metazoa</taxon>
        <taxon>Ecdysozoa</taxon>
        <taxon>Arthropoda</taxon>
        <taxon>Chelicerata</taxon>
        <taxon>Arachnida</taxon>
        <taxon>Araneae</taxon>
        <taxon>Araneomorphae</taxon>
        <taxon>Entelegynae</taxon>
        <taxon>Araneoidea</taxon>
        <taxon>Araneidae</taxon>
        <taxon>Caerostris</taxon>
    </lineage>
</organism>
<evidence type="ECO:0000313" key="3">
    <source>
        <dbReference type="Proteomes" id="UP001054837"/>
    </source>
</evidence>
<dbReference type="AlphaFoldDB" id="A0AAV4VBS9"/>
<name>A0AAV4VBS9_9ARAC</name>
<feature type="region of interest" description="Disordered" evidence="1">
    <location>
        <begin position="28"/>
        <end position="110"/>
    </location>
</feature>
<dbReference type="Proteomes" id="UP001054837">
    <property type="component" value="Unassembled WGS sequence"/>
</dbReference>
<dbReference type="EMBL" id="BPLQ01012768">
    <property type="protein sequence ID" value="GIY67697.1"/>
    <property type="molecule type" value="Genomic_DNA"/>
</dbReference>